<keyword evidence="2" id="KW-1003">Cell membrane</keyword>
<evidence type="ECO:0000313" key="10">
    <source>
        <dbReference type="Proteomes" id="UP000006048"/>
    </source>
</evidence>
<dbReference type="KEGG" id="tpx:Turpa_3057"/>
<protein>
    <submittedName>
        <fullName evidence="9">TRAP dicarboxylate transporter, DctM subunit</fullName>
    </submittedName>
</protein>
<evidence type="ECO:0000256" key="2">
    <source>
        <dbReference type="ARBA" id="ARBA00022475"/>
    </source>
</evidence>
<evidence type="ECO:0000313" key="9">
    <source>
        <dbReference type="EMBL" id="AFM13696.1"/>
    </source>
</evidence>
<keyword evidence="4 7" id="KW-0812">Transmembrane</keyword>
<keyword evidence="5 7" id="KW-1133">Transmembrane helix</keyword>
<dbReference type="Pfam" id="PF06808">
    <property type="entry name" value="DctM"/>
    <property type="match status" value="1"/>
</dbReference>
<dbReference type="PANTHER" id="PTHR33362:SF5">
    <property type="entry name" value="C4-DICARBOXYLATE TRAP TRANSPORTER LARGE PERMEASE PROTEIN DCTM"/>
    <property type="match status" value="1"/>
</dbReference>
<feature type="transmembrane region" description="Helical" evidence="7">
    <location>
        <begin position="212"/>
        <end position="231"/>
    </location>
</feature>
<accession>I4B8T9</accession>
<evidence type="ECO:0000256" key="5">
    <source>
        <dbReference type="ARBA" id="ARBA00022989"/>
    </source>
</evidence>
<name>I4B8T9_TURPD</name>
<organism evidence="9 10">
    <name type="scientific">Turneriella parva (strain ATCC BAA-1111 / DSM 21527 / NCTC 11395 / H)</name>
    <name type="common">Leptospira parva</name>
    <dbReference type="NCBI Taxonomy" id="869212"/>
    <lineage>
        <taxon>Bacteria</taxon>
        <taxon>Pseudomonadati</taxon>
        <taxon>Spirochaetota</taxon>
        <taxon>Spirochaetia</taxon>
        <taxon>Leptospirales</taxon>
        <taxon>Leptospiraceae</taxon>
        <taxon>Turneriella</taxon>
    </lineage>
</organism>
<feature type="transmembrane region" description="Helical" evidence="7">
    <location>
        <begin position="392"/>
        <end position="416"/>
    </location>
</feature>
<keyword evidence="10" id="KW-1185">Reference proteome</keyword>
<evidence type="ECO:0000256" key="6">
    <source>
        <dbReference type="ARBA" id="ARBA00023136"/>
    </source>
</evidence>
<gene>
    <name evidence="9" type="ordered locus">Turpa_3057</name>
</gene>
<dbReference type="HOGENOM" id="CLU_019824_4_1_12"/>
<feature type="transmembrane region" description="Helical" evidence="7">
    <location>
        <begin position="55"/>
        <end position="74"/>
    </location>
</feature>
<dbReference type="InterPro" id="IPR004681">
    <property type="entry name" value="TRAP_DctM"/>
</dbReference>
<dbReference type="PATRIC" id="fig|869212.3.peg.3084"/>
<feature type="transmembrane region" description="Helical" evidence="7">
    <location>
        <begin position="310"/>
        <end position="340"/>
    </location>
</feature>
<keyword evidence="3" id="KW-0997">Cell inner membrane</keyword>
<dbReference type="EMBL" id="CP002959">
    <property type="protein sequence ID" value="AFM13696.1"/>
    <property type="molecule type" value="Genomic_DNA"/>
</dbReference>
<sequence length="542" mass="57566">MVVAGLLLLILLLILFGQPLFVIIGAVTGYCFLFMGNGGLSNIIGDLYYGADKEILLAIPLFILAGNLMTHGSIARRLIDVGRSVTAPIPSGLAVAGVISCGIFAAISGSSPVTLIAIGGVMYPALRQAGYNQNFSMGILAAGGTLGIIIPPSIPMIIYAIMVGVSVIDLFLAGIGPGLLLLTALVIYSVFRGWKMERGKWVMADILKSLKSGILALLMPVIILGGIYTGWFTATESAAIAVIYAVFVEILIHRELSLKKLPAIFSESAEMLGTLFLILLLAVSLNKFMTEEQIPQALVEKMSALISNKVGFLIGVNILLLIVGMFMDIMSAILVLAPLLAPMAIHYGINPIHFGIIMIVNLEIGYLTPPVGVNLFVASSIFKVPLGQVIKAVAPIVLVFLVCLGIITSIPEIALFPLKNAGEKQKTTLSSQPAAKTEQGKQLTEEQQVFVGKWKSASGTLEITDDGIARLAPPIGGVGSKYLPKMAEATLEIEGLKSITVKSGETVKTFKVVKAPKTKGEKTTMTLDKVVYTKETTAEEEP</sequence>
<dbReference type="STRING" id="869212.Turpa_3057"/>
<feature type="transmembrane region" description="Helical" evidence="7">
    <location>
        <begin position="94"/>
        <end position="123"/>
    </location>
</feature>
<dbReference type="RefSeq" id="WP_014804197.1">
    <property type="nucleotide sequence ID" value="NC_018020.1"/>
</dbReference>
<dbReference type="GO" id="GO:0022857">
    <property type="term" value="F:transmembrane transporter activity"/>
    <property type="evidence" value="ECO:0007669"/>
    <property type="project" value="TreeGrafter"/>
</dbReference>
<feature type="domain" description="TRAP C4-dicarboxylate transport system permease DctM subunit" evidence="8">
    <location>
        <begin position="8"/>
        <end position="413"/>
    </location>
</feature>
<reference evidence="9 10" key="1">
    <citation type="submission" date="2012-06" db="EMBL/GenBank/DDBJ databases">
        <title>The complete chromosome of genome of Turneriella parva DSM 21527.</title>
        <authorList>
            <consortium name="US DOE Joint Genome Institute (JGI-PGF)"/>
            <person name="Lucas S."/>
            <person name="Han J."/>
            <person name="Lapidus A."/>
            <person name="Bruce D."/>
            <person name="Goodwin L."/>
            <person name="Pitluck S."/>
            <person name="Peters L."/>
            <person name="Kyrpides N."/>
            <person name="Mavromatis K."/>
            <person name="Ivanova N."/>
            <person name="Mikhailova N."/>
            <person name="Chertkov O."/>
            <person name="Detter J.C."/>
            <person name="Tapia R."/>
            <person name="Han C."/>
            <person name="Land M."/>
            <person name="Hauser L."/>
            <person name="Markowitz V."/>
            <person name="Cheng J.-F."/>
            <person name="Hugenholtz P."/>
            <person name="Woyke T."/>
            <person name="Wu D."/>
            <person name="Gronow S."/>
            <person name="Wellnitz S."/>
            <person name="Brambilla E."/>
            <person name="Klenk H.-P."/>
            <person name="Eisen J.A."/>
        </authorList>
    </citation>
    <scope>NUCLEOTIDE SEQUENCE [LARGE SCALE GENOMIC DNA]</scope>
    <source>
        <strain evidence="10">ATCC BAA-1111 / DSM 21527 / NCTC 11395 / H</strain>
    </source>
</reference>
<evidence type="ECO:0000256" key="3">
    <source>
        <dbReference type="ARBA" id="ARBA00022519"/>
    </source>
</evidence>
<comment type="subcellular location">
    <subcellularLocation>
        <location evidence="1">Cell inner membrane</location>
        <topology evidence="1">Multi-pass membrane protein</topology>
    </subcellularLocation>
</comment>
<dbReference type="AlphaFoldDB" id="I4B8T9"/>
<proteinExistence type="predicted"/>
<keyword evidence="6 7" id="KW-0472">Membrane</keyword>
<evidence type="ECO:0000259" key="8">
    <source>
        <dbReference type="Pfam" id="PF06808"/>
    </source>
</evidence>
<dbReference type="Proteomes" id="UP000006048">
    <property type="component" value="Chromosome"/>
</dbReference>
<feature type="transmembrane region" description="Helical" evidence="7">
    <location>
        <begin position="352"/>
        <end position="372"/>
    </location>
</feature>
<feature type="transmembrane region" description="Helical" evidence="7">
    <location>
        <begin position="167"/>
        <end position="191"/>
    </location>
</feature>
<evidence type="ECO:0000256" key="1">
    <source>
        <dbReference type="ARBA" id="ARBA00004429"/>
    </source>
</evidence>
<dbReference type="InterPro" id="IPR010656">
    <property type="entry name" value="DctM"/>
</dbReference>
<evidence type="ECO:0000256" key="7">
    <source>
        <dbReference type="SAM" id="Phobius"/>
    </source>
</evidence>
<dbReference type="NCBIfam" id="TIGR00786">
    <property type="entry name" value="dctM"/>
    <property type="match status" value="1"/>
</dbReference>
<feature type="transmembrane region" description="Helical" evidence="7">
    <location>
        <begin position="135"/>
        <end position="161"/>
    </location>
</feature>
<evidence type="ECO:0000256" key="4">
    <source>
        <dbReference type="ARBA" id="ARBA00022692"/>
    </source>
</evidence>
<dbReference type="PANTHER" id="PTHR33362">
    <property type="entry name" value="SIALIC ACID TRAP TRANSPORTER PERMEASE PROTEIN SIAT-RELATED"/>
    <property type="match status" value="1"/>
</dbReference>
<dbReference type="OrthoDB" id="370245at2"/>
<dbReference type="GO" id="GO:0005886">
    <property type="term" value="C:plasma membrane"/>
    <property type="evidence" value="ECO:0007669"/>
    <property type="project" value="UniProtKB-SubCell"/>
</dbReference>
<feature type="transmembrane region" description="Helical" evidence="7">
    <location>
        <begin position="272"/>
        <end position="290"/>
    </location>
</feature>